<keyword evidence="1" id="KW-0732">Signal</keyword>
<proteinExistence type="predicted"/>
<sequence>MSLARGLMLARVGAAVSAAAGPGAPRAQLRATWSWSHGHGGFCIQVHLPAPWSCSWSCCACSSQGQVRMNTVWLKLKFEPELVPLPLADPAYRLPSSVPACSQRAGAVGLSFLSSKSTVASSTSNSLKPNLTYKNRE</sequence>
<organism evidence="2 3">
    <name type="scientific">Galerina marginata (strain CBS 339.88)</name>
    <dbReference type="NCBI Taxonomy" id="685588"/>
    <lineage>
        <taxon>Eukaryota</taxon>
        <taxon>Fungi</taxon>
        <taxon>Dikarya</taxon>
        <taxon>Basidiomycota</taxon>
        <taxon>Agaricomycotina</taxon>
        <taxon>Agaricomycetes</taxon>
        <taxon>Agaricomycetidae</taxon>
        <taxon>Agaricales</taxon>
        <taxon>Agaricineae</taxon>
        <taxon>Strophariaceae</taxon>
        <taxon>Galerina</taxon>
    </lineage>
</organism>
<keyword evidence="3" id="KW-1185">Reference proteome</keyword>
<protein>
    <submittedName>
        <fullName evidence="2">Uncharacterized protein</fullName>
    </submittedName>
</protein>
<dbReference type="Proteomes" id="UP000027222">
    <property type="component" value="Unassembled WGS sequence"/>
</dbReference>
<gene>
    <name evidence="2" type="ORF">GALMADRAFT_160381</name>
</gene>
<evidence type="ECO:0000313" key="3">
    <source>
        <dbReference type="Proteomes" id="UP000027222"/>
    </source>
</evidence>
<evidence type="ECO:0000313" key="2">
    <source>
        <dbReference type="EMBL" id="KDR69606.1"/>
    </source>
</evidence>
<dbReference type="AlphaFoldDB" id="A0A067SFC1"/>
<evidence type="ECO:0000256" key="1">
    <source>
        <dbReference type="SAM" id="SignalP"/>
    </source>
</evidence>
<feature type="chain" id="PRO_5001648914" evidence="1">
    <location>
        <begin position="19"/>
        <end position="137"/>
    </location>
</feature>
<dbReference type="HOGENOM" id="CLU_1865255_0_0_1"/>
<name>A0A067SFC1_GALM3</name>
<feature type="signal peptide" evidence="1">
    <location>
        <begin position="1"/>
        <end position="18"/>
    </location>
</feature>
<dbReference type="EMBL" id="KL142401">
    <property type="protein sequence ID" value="KDR69606.1"/>
    <property type="molecule type" value="Genomic_DNA"/>
</dbReference>
<reference evidence="3" key="1">
    <citation type="journal article" date="2014" name="Proc. Natl. Acad. Sci. U.S.A.">
        <title>Extensive sampling of basidiomycete genomes demonstrates inadequacy of the white-rot/brown-rot paradigm for wood decay fungi.</title>
        <authorList>
            <person name="Riley R."/>
            <person name="Salamov A.A."/>
            <person name="Brown D.W."/>
            <person name="Nagy L.G."/>
            <person name="Floudas D."/>
            <person name="Held B.W."/>
            <person name="Levasseur A."/>
            <person name="Lombard V."/>
            <person name="Morin E."/>
            <person name="Otillar R."/>
            <person name="Lindquist E.A."/>
            <person name="Sun H."/>
            <person name="LaButti K.M."/>
            <person name="Schmutz J."/>
            <person name="Jabbour D."/>
            <person name="Luo H."/>
            <person name="Baker S.E."/>
            <person name="Pisabarro A.G."/>
            <person name="Walton J.D."/>
            <person name="Blanchette R.A."/>
            <person name="Henrissat B."/>
            <person name="Martin F."/>
            <person name="Cullen D."/>
            <person name="Hibbett D.S."/>
            <person name="Grigoriev I.V."/>
        </authorList>
    </citation>
    <scope>NUCLEOTIDE SEQUENCE [LARGE SCALE GENOMIC DNA]</scope>
    <source>
        <strain evidence="3">CBS 339.88</strain>
    </source>
</reference>
<accession>A0A067SFC1</accession>